<accession>A0ABQ9HCZ3</accession>
<name>A0ABQ9HCZ3_9NEOP</name>
<comment type="caution">
    <text evidence="2">The sequence shown here is derived from an EMBL/GenBank/DDBJ whole genome shotgun (WGS) entry which is preliminary data.</text>
</comment>
<organism evidence="2 3">
    <name type="scientific">Dryococelus australis</name>
    <dbReference type="NCBI Taxonomy" id="614101"/>
    <lineage>
        <taxon>Eukaryota</taxon>
        <taxon>Metazoa</taxon>
        <taxon>Ecdysozoa</taxon>
        <taxon>Arthropoda</taxon>
        <taxon>Hexapoda</taxon>
        <taxon>Insecta</taxon>
        <taxon>Pterygota</taxon>
        <taxon>Neoptera</taxon>
        <taxon>Polyneoptera</taxon>
        <taxon>Phasmatodea</taxon>
        <taxon>Verophasmatodea</taxon>
        <taxon>Anareolatae</taxon>
        <taxon>Phasmatidae</taxon>
        <taxon>Eurycanthinae</taxon>
        <taxon>Dryococelus</taxon>
    </lineage>
</organism>
<protein>
    <submittedName>
        <fullName evidence="2">Uncharacterized protein</fullName>
    </submittedName>
</protein>
<keyword evidence="1" id="KW-0472">Membrane</keyword>
<evidence type="ECO:0000313" key="2">
    <source>
        <dbReference type="EMBL" id="KAJ8882178.1"/>
    </source>
</evidence>
<gene>
    <name evidence="2" type="ORF">PR048_018666</name>
</gene>
<feature type="transmembrane region" description="Helical" evidence="1">
    <location>
        <begin position="65"/>
        <end position="85"/>
    </location>
</feature>
<dbReference type="EMBL" id="JARBHB010000006">
    <property type="protein sequence ID" value="KAJ8882178.1"/>
    <property type="molecule type" value="Genomic_DNA"/>
</dbReference>
<sequence length="214" mass="22912">MGSWGSATFSVSFAMMRGSVATRSGPGGFSMISATQMGMILLSVGRAISTGSKSAWRVRSGRTSLLLVAVLSALGLTWVVSVGAADSECSVCTIRERSRGRVLVDCPSLHSQRQHPPLGLQSHLSPGHLPMLPTVVLGPIHLVPSSNNVVWVFPLGCQSAPEEGSFSHLKFLDSHLGVWVFLVDVPFLCPSCFLGTYQGLQVNVLLLKYYHGFL</sequence>
<evidence type="ECO:0000256" key="1">
    <source>
        <dbReference type="SAM" id="Phobius"/>
    </source>
</evidence>
<keyword evidence="1" id="KW-0812">Transmembrane</keyword>
<reference evidence="2 3" key="1">
    <citation type="submission" date="2023-02" db="EMBL/GenBank/DDBJ databases">
        <title>LHISI_Scaffold_Assembly.</title>
        <authorList>
            <person name="Stuart O.P."/>
            <person name="Cleave R."/>
            <person name="Magrath M.J.L."/>
            <person name="Mikheyev A.S."/>
        </authorList>
    </citation>
    <scope>NUCLEOTIDE SEQUENCE [LARGE SCALE GENOMIC DNA]</scope>
    <source>
        <strain evidence="2">Daus_M_001</strain>
        <tissue evidence="2">Leg muscle</tissue>
    </source>
</reference>
<evidence type="ECO:0000313" key="3">
    <source>
        <dbReference type="Proteomes" id="UP001159363"/>
    </source>
</evidence>
<keyword evidence="3" id="KW-1185">Reference proteome</keyword>
<dbReference type="Proteomes" id="UP001159363">
    <property type="component" value="Chromosome 5"/>
</dbReference>
<feature type="transmembrane region" description="Helical" evidence="1">
    <location>
        <begin position="25"/>
        <end position="44"/>
    </location>
</feature>
<proteinExistence type="predicted"/>
<keyword evidence="1" id="KW-1133">Transmembrane helix</keyword>